<dbReference type="Pfam" id="PF00209">
    <property type="entry name" value="SNF"/>
    <property type="match status" value="2"/>
</dbReference>
<accession>A0A1D2YWW7</accession>
<dbReference type="EMBL" id="MIJF01000006">
    <property type="protein sequence ID" value="OEG00158.1"/>
    <property type="molecule type" value="Genomic_DNA"/>
</dbReference>
<comment type="caution">
    <text evidence="7">The sequence shown here is derived from an EMBL/GenBank/DDBJ whole genome shotgun (WGS) entry which is preliminary data.</text>
</comment>
<sequence>MRLDGNVTSQTKQREQWGTQVGFMLAAIGSAVGLGNIWKFPYITGENGGSAFIIVYLFAIALIGLPIMLSEFLIGRKTQMNAVSSFKELAPNKPWYLTGLMGVAAAFIILSFYGVVAGWALNYTFESLTGKILSVAPEELGAHFGSFISETYSPILWQLLFMLLVILIVVGGINKGIEKWNKFLMPTLALLIVIIAIRSVTLSGASAGLEFLLKPDFSALKPTSFLIALGHAFFSLSLGMGTMITYGSYVPKDQNLPKAALWISGADTLIALLAGLAIFPAVFAFNMEPNAGPGLVFITLPAIFQQLPAGQFFAILFFLLLTIAALTSAVSLLEVPVAYFSDKFNWSRKQTTWLIGTIIFVMGIPSSLSSGVMKDFKIFGKNFFDAADFLASNILLPLGGLLIALFVGWVMKSKDAVEAADYEEKDTLGRLWYYVVKFVAPVLIFLVLLNLTGILTKIFPFLSE</sequence>
<evidence type="ECO:0000313" key="8">
    <source>
        <dbReference type="Proteomes" id="UP000243739"/>
    </source>
</evidence>
<reference evidence="7 8" key="1">
    <citation type="submission" date="2016-09" db="EMBL/GenBank/DDBJ databases">
        <title>Draft genome sequence for the type strain of Vulcanibacillus modesticaldus BR, a strictly anaerobic, moderately thermophilic, and nitrate-reducing bacterium from deep sea-hydrothermal vents of the Mid-Atlantic Ridge.</title>
        <authorList>
            <person name="Abin C.A."/>
            <person name="Hollibaugh J.T."/>
        </authorList>
    </citation>
    <scope>NUCLEOTIDE SEQUENCE [LARGE SCALE GENOMIC DNA]</scope>
    <source>
        <strain evidence="7 8">BR</strain>
    </source>
</reference>
<dbReference type="PANTHER" id="PTHR42948:SF1">
    <property type="entry name" value="TRANSPORTER"/>
    <property type="match status" value="1"/>
</dbReference>
<dbReference type="PRINTS" id="PR00176">
    <property type="entry name" value="NANEUSMPORT"/>
</dbReference>
<feature type="transmembrane region" description="Helical" evidence="6">
    <location>
        <begin position="431"/>
        <end position="455"/>
    </location>
</feature>
<dbReference type="STRING" id="337097.BHF71_06020"/>
<evidence type="ECO:0000313" key="7">
    <source>
        <dbReference type="EMBL" id="OEG00158.1"/>
    </source>
</evidence>
<evidence type="ECO:0000256" key="4">
    <source>
        <dbReference type="ARBA" id="ARBA00022989"/>
    </source>
</evidence>
<dbReference type="OrthoDB" id="9762833at2"/>
<feature type="transmembrane region" description="Helical" evidence="6">
    <location>
        <begin position="155"/>
        <end position="173"/>
    </location>
</feature>
<feature type="transmembrane region" description="Helical" evidence="6">
    <location>
        <begin position="21"/>
        <end position="38"/>
    </location>
</feature>
<dbReference type="GO" id="GO:0016020">
    <property type="term" value="C:membrane"/>
    <property type="evidence" value="ECO:0007669"/>
    <property type="project" value="UniProtKB-SubCell"/>
</dbReference>
<gene>
    <name evidence="7" type="ORF">BHF71_06020</name>
</gene>
<dbReference type="InterPro" id="IPR047218">
    <property type="entry name" value="YocR/YhdH-like"/>
</dbReference>
<dbReference type="NCBIfam" id="NF037979">
    <property type="entry name" value="Na_transp"/>
    <property type="match status" value="1"/>
</dbReference>
<evidence type="ECO:0000256" key="2">
    <source>
        <dbReference type="ARBA" id="ARBA00022448"/>
    </source>
</evidence>
<feature type="transmembrane region" description="Helical" evidence="6">
    <location>
        <begin position="185"/>
        <end position="205"/>
    </location>
</feature>
<feature type="transmembrane region" description="Helical" evidence="6">
    <location>
        <begin position="312"/>
        <end position="333"/>
    </location>
</feature>
<evidence type="ECO:0000256" key="3">
    <source>
        <dbReference type="ARBA" id="ARBA00022692"/>
    </source>
</evidence>
<feature type="transmembrane region" description="Helical" evidence="6">
    <location>
        <begin position="95"/>
        <end position="121"/>
    </location>
</feature>
<feature type="transmembrane region" description="Helical" evidence="6">
    <location>
        <begin position="353"/>
        <end position="373"/>
    </location>
</feature>
<keyword evidence="5 6" id="KW-0472">Membrane</keyword>
<evidence type="ECO:0000256" key="5">
    <source>
        <dbReference type="ARBA" id="ARBA00023136"/>
    </source>
</evidence>
<protein>
    <submittedName>
        <fullName evidence="7">Na+-dependent transporter</fullName>
    </submittedName>
</protein>
<feature type="transmembrane region" description="Helical" evidence="6">
    <location>
        <begin position="50"/>
        <end position="74"/>
    </location>
</feature>
<proteinExistence type="predicted"/>
<dbReference type="InterPro" id="IPR037272">
    <property type="entry name" value="SNS_sf"/>
</dbReference>
<evidence type="ECO:0000256" key="1">
    <source>
        <dbReference type="ARBA" id="ARBA00004141"/>
    </source>
</evidence>
<evidence type="ECO:0000256" key="6">
    <source>
        <dbReference type="SAM" id="Phobius"/>
    </source>
</evidence>
<comment type="subcellular location">
    <subcellularLocation>
        <location evidence="1">Membrane</location>
        <topology evidence="1">Multi-pass membrane protein</topology>
    </subcellularLocation>
</comment>
<keyword evidence="3 6" id="KW-0812">Transmembrane</keyword>
<dbReference type="AlphaFoldDB" id="A0A1D2YWW7"/>
<dbReference type="InterPro" id="IPR000175">
    <property type="entry name" value="Na/ntran_symport"/>
</dbReference>
<name>A0A1D2YWW7_9BACI</name>
<keyword evidence="8" id="KW-1185">Reference proteome</keyword>
<dbReference type="Proteomes" id="UP000243739">
    <property type="component" value="Unassembled WGS sequence"/>
</dbReference>
<feature type="transmembrane region" description="Helical" evidence="6">
    <location>
        <begin position="225"/>
        <end position="247"/>
    </location>
</feature>
<organism evidence="7 8">
    <name type="scientific">Vulcanibacillus modesticaldus</name>
    <dbReference type="NCBI Taxonomy" id="337097"/>
    <lineage>
        <taxon>Bacteria</taxon>
        <taxon>Bacillati</taxon>
        <taxon>Bacillota</taxon>
        <taxon>Bacilli</taxon>
        <taxon>Bacillales</taxon>
        <taxon>Bacillaceae</taxon>
        <taxon>Vulcanibacillus</taxon>
    </lineage>
</organism>
<keyword evidence="4 6" id="KW-1133">Transmembrane helix</keyword>
<keyword evidence="2" id="KW-0813">Transport</keyword>
<dbReference type="CDD" id="cd10336">
    <property type="entry name" value="SLC6sbd_Tyt1-Like"/>
    <property type="match status" value="1"/>
</dbReference>
<dbReference type="RefSeq" id="WP_069655972.1">
    <property type="nucleotide sequence ID" value="NZ_MIJF01000006.1"/>
</dbReference>
<dbReference type="PANTHER" id="PTHR42948">
    <property type="entry name" value="TRANSPORTER"/>
    <property type="match status" value="1"/>
</dbReference>
<feature type="transmembrane region" description="Helical" evidence="6">
    <location>
        <begin position="259"/>
        <end position="285"/>
    </location>
</feature>
<dbReference type="PROSITE" id="PS50267">
    <property type="entry name" value="NA_NEUROTRAN_SYMP_3"/>
    <property type="match status" value="1"/>
</dbReference>
<feature type="transmembrane region" description="Helical" evidence="6">
    <location>
        <begin position="394"/>
        <end position="411"/>
    </location>
</feature>
<dbReference type="SUPFAM" id="SSF161070">
    <property type="entry name" value="SNF-like"/>
    <property type="match status" value="1"/>
</dbReference>